<dbReference type="GO" id="GO:0005886">
    <property type="term" value="C:plasma membrane"/>
    <property type="evidence" value="ECO:0007669"/>
    <property type="project" value="UniProtKB-SubCell"/>
</dbReference>
<protein>
    <submittedName>
        <fullName evidence="14">RCG56057</fullName>
    </submittedName>
</protein>
<evidence type="ECO:0000256" key="7">
    <source>
        <dbReference type="ARBA" id="ARBA00023040"/>
    </source>
</evidence>
<name>A6IAE4_RAT</name>
<feature type="domain" description="G-protein coupled receptors family 1 profile" evidence="13">
    <location>
        <begin position="16"/>
        <end position="153"/>
    </location>
</feature>
<keyword evidence="5" id="KW-0552">Olfaction</keyword>
<dbReference type="Pfam" id="PF13853">
    <property type="entry name" value="7tm_4"/>
    <property type="match status" value="1"/>
</dbReference>
<dbReference type="Proteomes" id="UP000234681">
    <property type="component" value="Chromosome 4"/>
</dbReference>
<evidence type="ECO:0000256" key="2">
    <source>
        <dbReference type="ARBA" id="ARBA00022475"/>
    </source>
</evidence>
<evidence type="ECO:0000256" key="3">
    <source>
        <dbReference type="ARBA" id="ARBA00022606"/>
    </source>
</evidence>
<dbReference type="Gene3D" id="1.20.1070.10">
    <property type="entry name" value="Rhodopsin 7-helix transmembrane proteins"/>
    <property type="match status" value="1"/>
</dbReference>
<dbReference type="SUPFAM" id="SSF81321">
    <property type="entry name" value="Family A G protein-coupled receptor-like"/>
    <property type="match status" value="1"/>
</dbReference>
<evidence type="ECO:0000256" key="12">
    <source>
        <dbReference type="SAM" id="SignalP"/>
    </source>
</evidence>
<keyword evidence="9" id="KW-0675">Receptor</keyword>
<dbReference type="GO" id="GO:0004930">
    <property type="term" value="F:G protein-coupled receptor activity"/>
    <property type="evidence" value="ECO:0007669"/>
    <property type="project" value="UniProtKB-KW"/>
</dbReference>
<evidence type="ECO:0000256" key="6">
    <source>
        <dbReference type="ARBA" id="ARBA00022989"/>
    </source>
</evidence>
<dbReference type="PANTHER" id="PTHR26454">
    <property type="entry name" value="OLFACTORY RECEPTOR"/>
    <property type="match status" value="1"/>
</dbReference>
<evidence type="ECO:0000256" key="9">
    <source>
        <dbReference type="ARBA" id="ARBA00023170"/>
    </source>
</evidence>
<keyword evidence="2" id="KW-1003">Cell membrane</keyword>
<keyword evidence="7" id="KW-0297">G-protein coupled receptor</keyword>
<evidence type="ECO:0000259" key="13">
    <source>
        <dbReference type="PROSITE" id="PS50262"/>
    </source>
</evidence>
<evidence type="ECO:0000313" key="14">
    <source>
        <dbReference type="EMBL" id="EDL91062.1"/>
    </source>
</evidence>
<accession>A6IAE4</accession>
<evidence type="ECO:0000256" key="4">
    <source>
        <dbReference type="ARBA" id="ARBA00022692"/>
    </source>
</evidence>
<dbReference type="EMBL" id="CH473957">
    <property type="protein sequence ID" value="EDL91062.1"/>
    <property type="molecule type" value="Genomic_DNA"/>
</dbReference>
<evidence type="ECO:0000256" key="1">
    <source>
        <dbReference type="ARBA" id="ARBA00004651"/>
    </source>
</evidence>
<dbReference type="AlphaFoldDB" id="A6IAE4"/>
<sequence>MVFLFLVLTYMLSIVGNQSIDVITLLESHLQVPIGFSFRSFSFLETSFTSTSIPQLLSSISTGIMTINFVTCFTQCFIAVFFGATEVWLLTATAYDCYVAISKPLHCAAIMSNRVCTLLVLCSCLRYSLVILLPIILTSAGFLCIQCAQTSFL</sequence>
<proteinExistence type="predicted"/>
<evidence type="ECO:0000256" key="5">
    <source>
        <dbReference type="ARBA" id="ARBA00022725"/>
    </source>
</evidence>
<keyword evidence="12" id="KW-0732">Signal</keyword>
<dbReference type="InterPro" id="IPR017452">
    <property type="entry name" value="GPCR_Rhodpsn_7TM"/>
</dbReference>
<keyword evidence="4 11" id="KW-0812">Transmembrane</keyword>
<evidence type="ECO:0000256" key="10">
    <source>
        <dbReference type="ARBA" id="ARBA00023224"/>
    </source>
</evidence>
<keyword evidence="10" id="KW-0807">Transducer</keyword>
<feature type="chain" id="PRO_5039942628" evidence="12">
    <location>
        <begin position="20"/>
        <end position="153"/>
    </location>
</feature>
<reference evidence="15" key="1">
    <citation type="submission" date="2005-09" db="EMBL/GenBank/DDBJ databases">
        <authorList>
            <person name="Mural R.J."/>
            <person name="Li P.W."/>
            <person name="Adams M.D."/>
            <person name="Amanatides P.G."/>
            <person name="Baden-Tillson H."/>
            <person name="Barnstead M."/>
            <person name="Chin S.H."/>
            <person name="Dew I."/>
            <person name="Evans C.A."/>
            <person name="Ferriera S."/>
            <person name="Flanigan M."/>
            <person name="Fosler C."/>
            <person name="Glodek A."/>
            <person name="Gu Z."/>
            <person name="Holt R.A."/>
            <person name="Jennings D."/>
            <person name="Kraft C.L."/>
            <person name="Lu F."/>
            <person name="Nguyen T."/>
            <person name="Nusskern D.R."/>
            <person name="Pfannkoch C.M."/>
            <person name="Sitter C."/>
            <person name="Sutton G.G."/>
            <person name="Venter J.C."/>
            <person name="Wang Z."/>
            <person name="Woodage T."/>
            <person name="Zheng X.H."/>
            <person name="Zhong F."/>
        </authorList>
    </citation>
    <scope>NUCLEOTIDE SEQUENCE [LARGE SCALE GENOMIC DNA]</scope>
    <source>
        <strain>BN</strain>
        <strain evidence="15">Sprague-Dawley</strain>
    </source>
</reference>
<evidence type="ECO:0000256" key="8">
    <source>
        <dbReference type="ARBA" id="ARBA00023136"/>
    </source>
</evidence>
<dbReference type="PROSITE" id="PS50262">
    <property type="entry name" value="G_PROTEIN_RECEP_F1_2"/>
    <property type="match status" value="1"/>
</dbReference>
<dbReference type="GO" id="GO:0004984">
    <property type="term" value="F:olfactory receptor activity"/>
    <property type="evidence" value="ECO:0007669"/>
    <property type="project" value="InterPro"/>
</dbReference>
<dbReference type="InterPro" id="IPR000725">
    <property type="entry name" value="Olfact_rcpt"/>
</dbReference>
<evidence type="ECO:0000313" key="15">
    <source>
        <dbReference type="Proteomes" id="UP000234681"/>
    </source>
</evidence>
<feature type="transmembrane region" description="Helical" evidence="11">
    <location>
        <begin position="125"/>
        <end position="145"/>
    </location>
</feature>
<feature type="signal peptide" evidence="12">
    <location>
        <begin position="1"/>
        <end position="19"/>
    </location>
</feature>
<dbReference type="PANTHER" id="PTHR26454:SF59">
    <property type="entry name" value="OLFACTORY RECEPTOR"/>
    <property type="match status" value="1"/>
</dbReference>
<keyword evidence="6 11" id="KW-1133">Transmembrane helix</keyword>
<organism evidence="14 15">
    <name type="scientific">Rattus norvegicus</name>
    <name type="common">Rat</name>
    <dbReference type="NCBI Taxonomy" id="10116"/>
    <lineage>
        <taxon>Eukaryota</taxon>
        <taxon>Metazoa</taxon>
        <taxon>Chordata</taxon>
        <taxon>Craniata</taxon>
        <taxon>Vertebrata</taxon>
        <taxon>Euteleostomi</taxon>
        <taxon>Mammalia</taxon>
        <taxon>Eutheria</taxon>
        <taxon>Euarchontoglires</taxon>
        <taxon>Glires</taxon>
        <taxon>Rodentia</taxon>
        <taxon>Myomorpha</taxon>
        <taxon>Muroidea</taxon>
        <taxon>Muridae</taxon>
        <taxon>Murinae</taxon>
        <taxon>Rattus</taxon>
    </lineage>
</organism>
<keyword evidence="3" id="KW-0716">Sensory transduction</keyword>
<evidence type="ECO:0000256" key="11">
    <source>
        <dbReference type="SAM" id="Phobius"/>
    </source>
</evidence>
<gene>
    <name evidence="14" type="ORF">rCG_56057</name>
</gene>
<keyword evidence="8 11" id="KW-0472">Membrane</keyword>
<comment type="subcellular location">
    <subcellularLocation>
        <location evidence="1">Cell membrane</location>
        <topology evidence="1">Multi-pass membrane protein</topology>
    </subcellularLocation>
</comment>
<dbReference type="InterPro" id="IPR047132">
    <property type="entry name" value="Olfact_rcpt_6C-like"/>
</dbReference>